<evidence type="ECO:0000313" key="3">
    <source>
        <dbReference type="Proteomes" id="UP000078555"/>
    </source>
</evidence>
<evidence type="ECO:0000313" key="2">
    <source>
        <dbReference type="EMBL" id="SBT42019.1"/>
    </source>
</evidence>
<feature type="domain" description="SDE2-like" evidence="1">
    <location>
        <begin position="379"/>
        <end position="452"/>
    </location>
</feature>
<dbReference type="InterPro" id="IPR053822">
    <property type="entry name" value="SDE2-like_dom"/>
</dbReference>
<dbReference type="AlphaFoldDB" id="A0A1A8ZDY8"/>
<dbReference type="Proteomes" id="UP000078555">
    <property type="component" value="Unassembled WGS sequence"/>
</dbReference>
<gene>
    <name evidence="2" type="ORF">POVWA1_045110</name>
</gene>
<sequence length="648" mass="74556">MCLRPRRSSAVVAQQQCSTQEVLSKYERKMLERNPSVFFYLLINLLFDLPIERFRLVINRKYIFLKKKKKIDRVFYITKKLLALNQIDVKDKRGGFSEGALCYVYAKPKRLESFAPVPPLTSASIAVPSENSGTNIIRHEFHKLDRKQSSLLCGSMVRSDCIYKRDALSIKPTVSVKEEQNITHCSTIPYTLTNNEKTLFANRSAHWECFNFEKKKSSSCSSSSCCSVYSSSTSSTNYLNAPGYAGGRKKGEVVGEVVGKTLSGAVSGAEGGIDVETQSKWERVPSFTSFHLKGGKNGISKFKLKKKHEGWFANVRTYCGGSTSELVKMETKYKHDWDRIYNCSCYKRESQSTNKKEKKPKINILDEFLDIHLLFRLRGGKGGFGANLRNKKRKKKKKKQNDHLYDASRNLKGNRIMLDNIIQTTEKLVGKKKKEQYIIDKFNSATTLLGNNHNSYDNSDEMLLKYVPTGETKNERKSERTGEHLLVETQKENLHQLIATGITHEKRTNNIKLKKSIGKLEKNKNLQERRESPAHREAVFIEKNDVFPFRQLGDTSLMWKDMPLECTLLKRKEFVPSGSILFRYGGYNPPTVLSQGVTFFTEFLPHLRKTSLFIFFFLLFRIGDELRRAIIFFFFFVCTWDGTLYKME</sequence>
<evidence type="ECO:0000259" key="1">
    <source>
        <dbReference type="Pfam" id="PF22782"/>
    </source>
</evidence>
<dbReference type="EMBL" id="FLRD01000121">
    <property type="protein sequence ID" value="SBT42019.1"/>
    <property type="molecule type" value="Genomic_DNA"/>
</dbReference>
<accession>A0A1A8ZDY8</accession>
<proteinExistence type="predicted"/>
<name>A0A1A8ZDY8_PLAOA</name>
<protein>
    <recommendedName>
        <fullName evidence="1">SDE2-like domain-containing protein</fullName>
    </recommendedName>
</protein>
<reference evidence="3" key="1">
    <citation type="submission" date="2016-05" db="EMBL/GenBank/DDBJ databases">
        <authorList>
            <person name="Naeem Raeece"/>
        </authorList>
    </citation>
    <scope>NUCLEOTIDE SEQUENCE [LARGE SCALE GENOMIC DNA]</scope>
</reference>
<keyword evidence="3" id="KW-1185">Reference proteome</keyword>
<dbReference type="Pfam" id="PF22782">
    <property type="entry name" value="SDE2"/>
    <property type="match status" value="1"/>
</dbReference>
<organism evidence="2 3">
    <name type="scientific">Plasmodium ovale wallikeri</name>
    <dbReference type="NCBI Taxonomy" id="864142"/>
    <lineage>
        <taxon>Eukaryota</taxon>
        <taxon>Sar</taxon>
        <taxon>Alveolata</taxon>
        <taxon>Apicomplexa</taxon>
        <taxon>Aconoidasida</taxon>
        <taxon>Haemosporida</taxon>
        <taxon>Plasmodiidae</taxon>
        <taxon>Plasmodium</taxon>
        <taxon>Plasmodium (Plasmodium)</taxon>
    </lineage>
</organism>